<feature type="active site" description="Tele-phosphohistidine intermediate" evidence="3">
    <location>
        <position position="8"/>
    </location>
</feature>
<feature type="binding site" evidence="4">
    <location>
        <begin position="7"/>
        <end position="14"/>
    </location>
    <ligand>
        <name>substrate</name>
    </ligand>
</feature>
<dbReference type="PANTHER" id="PTHR48100">
    <property type="entry name" value="BROAD-SPECIFICITY PHOSPHATASE YOR283W-RELATED"/>
    <property type="match status" value="1"/>
</dbReference>
<dbReference type="RefSeq" id="WP_176067543.1">
    <property type="nucleotide sequence ID" value="NZ_JABWMJ010000003.1"/>
</dbReference>
<dbReference type="GO" id="GO:0016791">
    <property type="term" value="F:phosphatase activity"/>
    <property type="evidence" value="ECO:0007669"/>
    <property type="project" value="TreeGrafter"/>
</dbReference>
<dbReference type="SMART" id="SM00855">
    <property type="entry name" value="PGAM"/>
    <property type="match status" value="1"/>
</dbReference>
<dbReference type="SUPFAM" id="SSF53254">
    <property type="entry name" value="Phosphoglycerate mutase-like"/>
    <property type="match status" value="1"/>
</dbReference>
<keyword evidence="1" id="KW-0324">Glycolysis</keyword>
<protein>
    <submittedName>
        <fullName evidence="5">Histidine phosphatase family protein</fullName>
    </submittedName>
</protein>
<sequence>MSIILVRHGETALNAARVLQPPDTPLSPRGLAQAAALAERLAGMGVAAIVSSDHPRARQTADAIAARCEVDVELDATLRERDFGALRGRLFDSLGYDPLALVTAPPGGESLATFTARVAGAFESVLARRAAAPGPLVVVTHGLVIATMLREHADLAAHARTLRIGNASMTVLEAQSPCRIELLACTRHLDAGTIGEPGAATGG</sequence>
<evidence type="ECO:0000256" key="4">
    <source>
        <dbReference type="PIRSR" id="PIRSR613078-2"/>
    </source>
</evidence>
<feature type="active site" description="Proton donor/acceptor" evidence="3">
    <location>
        <position position="80"/>
    </location>
</feature>
<comment type="caution">
    <text evidence="5">The sequence shown here is derived from an EMBL/GenBank/DDBJ whole genome shotgun (WGS) entry which is preliminary data.</text>
</comment>
<gene>
    <name evidence="5" type="ORF">HQN59_07010</name>
</gene>
<dbReference type="Proteomes" id="UP000529637">
    <property type="component" value="Unassembled WGS sequence"/>
</dbReference>
<keyword evidence="6" id="KW-1185">Reference proteome</keyword>
<dbReference type="InterPro" id="IPR001345">
    <property type="entry name" value="PG/BPGM_mutase_AS"/>
</dbReference>
<feature type="binding site" evidence="4">
    <location>
        <position position="56"/>
    </location>
    <ligand>
        <name>substrate</name>
    </ligand>
</feature>
<name>A0A7Y6TVW0_9BURK</name>
<keyword evidence="2" id="KW-0413">Isomerase</keyword>
<dbReference type="EMBL" id="JABWMJ010000003">
    <property type="protein sequence ID" value="NUZ05509.1"/>
    <property type="molecule type" value="Genomic_DNA"/>
</dbReference>
<evidence type="ECO:0000313" key="5">
    <source>
        <dbReference type="EMBL" id="NUZ05509.1"/>
    </source>
</evidence>
<dbReference type="AlphaFoldDB" id="A0A7Y6TVW0"/>
<dbReference type="Gene3D" id="3.40.50.1240">
    <property type="entry name" value="Phosphoglycerate mutase-like"/>
    <property type="match status" value="1"/>
</dbReference>
<dbReference type="InterPro" id="IPR013078">
    <property type="entry name" value="His_Pase_superF_clade-1"/>
</dbReference>
<dbReference type="InterPro" id="IPR050275">
    <property type="entry name" value="PGM_Phosphatase"/>
</dbReference>
<evidence type="ECO:0000256" key="1">
    <source>
        <dbReference type="ARBA" id="ARBA00023152"/>
    </source>
</evidence>
<reference evidence="5 6" key="1">
    <citation type="submission" date="2020-06" db="EMBL/GenBank/DDBJ databases">
        <title>Schlegella sp. ID0723 isolated from air conditioner.</title>
        <authorList>
            <person name="Kim D.Y."/>
            <person name="Kim D.-U."/>
        </authorList>
    </citation>
    <scope>NUCLEOTIDE SEQUENCE [LARGE SCALE GENOMIC DNA]</scope>
    <source>
        <strain evidence="5 6">ID0723</strain>
    </source>
</reference>
<dbReference type="CDD" id="cd07067">
    <property type="entry name" value="HP_PGM_like"/>
    <property type="match status" value="1"/>
</dbReference>
<organism evidence="5 6">
    <name type="scientific">Piscinibacter koreensis</name>
    <dbReference type="NCBI Taxonomy" id="2742824"/>
    <lineage>
        <taxon>Bacteria</taxon>
        <taxon>Pseudomonadati</taxon>
        <taxon>Pseudomonadota</taxon>
        <taxon>Betaproteobacteria</taxon>
        <taxon>Burkholderiales</taxon>
        <taxon>Sphaerotilaceae</taxon>
        <taxon>Piscinibacter</taxon>
    </lineage>
</organism>
<dbReference type="PANTHER" id="PTHR48100:SF1">
    <property type="entry name" value="HISTIDINE PHOSPHATASE FAMILY PROTEIN-RELATED"/>
    <property type="match status" value="1"/>
</dbReference>
<accession>A0A7Y6TVW0</accession>
<dbReference type="PROSITE" id="PS00175">
    <property type="entry name" value="PG_MUTASE"/>
    <property type="match status" value="1"/>
</dbReference>
<dbReference type="Pfam" id="PF00300">
    <property type="entry name" value="His_Phos_1"/>
    <property type="match status" value="1"/>
</dbReference>
<proteinExistence type="predicted"/>
<evidence type="ECO:0000256" key="2">
    <source>
        <dbReference type="ARBA" id="ARBA00023235"/>
    </source>
</evidence>
<evidence type="ECO:0000256" key="3">
    <source>
        <dbReference type="PIRSR" id="PIRSR613078-1"/>
    </source>
</evidence>
<evidence type="ECO:0000313" key="6">
    <source>
        <dbReference type="Proteomes" id="UP000529637"/>
    </source>
</evidence>
<dbReference type="GO" id="GO:0005737">
    <property type="term" value="C:cytoplasm"/>
    <property type="evidence" value="ECO:0007669"/>
    <property type="project" value="TreeGrafter"/>
</dbReference>
<dbReference type="InterPro" id="IPR029033">
    <property type="entry name" value="His_PPase_superfam"/>
</dbReference>